<evidence type="ECO:0000313" key="3">
    <source>
        <dbReference type="EMBL" id="KAJ8472494.1"/>
    </source>
</evidence>
<feature type="region of interest" description="Disordered" evidence="1">
    <location>
        <begin position="499"/>
        <end position="556"/>
    </location>
</feature>
<dbReference type="SUPFAM" id="SSF52047">
    <property type="entry name" value="RNI-like"/>
    <property type="match status" value="1"/>
</dbReference>
<sequence>MSQPASDTLSTLPTELLNIIARNFAKADLASLLLVNKSINDALTPLLYASITIRSYISGQKCIDVLAADPTEHFADRDMAVYVRSFTVDLKKLKYWRKGVRAAFACSLEGAISRMTGLQSFALQSMFFGTPKICIALMRGASRTLRSLSFTAETERQWPDESDVRALDGFQPELPELTTLSLKLANFIPLQFYTFFQHVLTSRSAQLHILSIYDSHNRSVGDLFPNTGAWSALEELDLSMAITPTFFDDCPPGLNVCKLTLRPSFCLKEGTSTISELPSSIPAHIFPNIQYLACPYQLLPAFLPVSASSRRPIRTVRLNQAYYDPHGQSVDSFTDGGGPPWSSVRGALNSLSRSAGPVVDLAFYIECFDAETFPGELVEYVRTVERLVIVLQREPLNIYLVDNADTRNNSSQGLGLCDFGEKLFAHTPRLRAFLLSDAPTRAIDDEFAFFTFLWDEHKTWLEEWEKHTGVLEEVAFTTEHSWKKMDDGWVKRGYDWAESNDTEDDSEYGEDDEVVKDGDWDVDDDEEDNDEDEDEESEGLHQIDDVDENDEGKVSG</sequence>
<keyword evidence="4" id="KW-1185">Reference proteome</keyword>
<feature type="compositionally biased region" description="Acidic residues" evidence="1">
    <location>
        <begin position="499"/>
        <end position="537"/>
    </location>
</feature>
<evidence type="ECO:0000313" key="4">
    <source>
        <dbReference type="Proteomes" id="UP001215151"/>
    </source>
</evidence>
<name>A0AAD7TNL6_9APHY</name>
<comment type="caution">
    <text evidence="3">The sequence shown here is derived from an EMBL/GenBank/DDBJ whole genome shotgun (WGS) entry which is preliminary data.</text>
</comment>
<accession>A0AAD7TNL6</accession>
<dbReference type="PROSITE" id="PS50181">
    <property type="entry name" value="FBOX"/>
    <property type="match status" value="1"/>
</dbReference>
<dbReference type="InterPro" id="IPR001810">
    <property type="entry name" value="F-box_dom"/>
</dbReference>
<gene>
    <name evidence="3" type="ORF">ONZ51_g8471</name>
</gene>
<dbReference type="AlphaFoldDB" id="A0AAD7TNL6"/>
<evidence type="ECO:0000259" key="2">
    <source>
        <dbReference type="PROSITE" id="PS50181"/>
    </source>
</evidence>
<proteinExistence type="predicted"/>
<reference evidence="3" key="1">
    <citation type="submission" date="2022-11" db="EMBL/GenBank/DDBJ databases">
        <title>Genome Sequence of Cubamyces cubensis.</title>
        <authorList>
            <person name="Buettner E."/>
        </authorList>
    </citation>
    <scope>NUCLEOTIDE SEQUENCE</scope>
    <source>
        <strain evidence="3">MPL-01</strain>
    </source>
</reference>
<evidence type="ECO:0000256" key="1">
    <source>
        <dbReference type="SAM" id="MobiDB-lite"/>
    </source>
</evidence>
<protein>
    <recommendedName>
        <fullName evidence="2">F-box domain-containing protein</fullName>
    </recommendedName>
</protein>
<organism evidence="3 4">
    <name type="scientific">Trametes cubensis</name>
    <dbReference type="NCBI Taxonomy" id="1111947"/>
    <lineage>
        <taxon>Eukaryota</taxon>
        <taxon>Fungi</taxon>
        <taxon>Dikarya</taxon>
        <taxon>Basidiomycota</taxon>
        <taxon>Agaricomycotina</taxon>
        <taxon>Agaricomycetes</taxon>
        <taxon>Polyporales</taxon>
        <taxon>Polyporaceae</taxon>
        <taxon>Trametes</taxon>
    </lineage>
</organism>
<feature type="domain" description="F-box" evidence="2">
    <location>
        <begin position="6"/>
        <end position="51"/>
    </location>
</feature>
<dbReference type="EMBL" id="JAPEVG010000257">
    <property type="protein sequence ID" value="KAJ8472494.1"/>
    <property type="molecule type" value="Genomic_DNA"/>
</dbReference>
<dbReference type="Proteomes" id="UP001215151">
    <property type="component" value="Unassembled WGS sequence"/>
</dbReference>